<dbReference type="InterPro" id="IPR034213">
    <property type="entry name" value="S8_Vpr-like"/>
</dbReference>
<feature type="domain" description="Peptidase S8/S53" evidence="9">
    <location>
        <begin position="163"/>
        <end position="426"/>
    </location>
</feature>
<evidence type="ECO:0000256" key="4">
    <source>
        <dbReference type="ARBA" id="ARBA00022825"/>
    </source>
</evidence>
<feature type="active site" description="Charge relay system" evidence="5 6">
    <location>
        <position position="384"/>
    </location>
</feature>
<reference evidence="12" key="1">
    <citation type="submission" date="2016-10" db="EMBL/GenBank/DDBJ databases">
        <authorList>
            <person name="Varghese N."/>
            <person name="Submissions S."/>
        </authorList>
    </citation>
    <scope>NUCLEOTIDE SEQUENCE [LARGE SCALE GENOMIC DNA]</scope>
    <source>
        <strain evidence="12">CGMCC 1.10369</strain>
    </source>
</reference>
<evidence type="ECO:0000256" key="5">
    <source>
        <dbReference type="PIRSR" id="PIRSR615500-1"/>
    </source>
</evidence>
<evidence type="ECO:0000256" key="1">
    <source>
        <dbReference type="ARBA" id="ARBA00011073"/>
    </source>
</evidence>
<keyword evidence="2 6" id="KW-0645">Protease</keyword>
<gene>
    <name evidence="11" type="ORF">SAMN04488053_106115</name>
</gene>
<dbReference type="PROSITE" id="PS00138">
    <property type="entry name" value="SUBTILASE_SER"/>
    <property type="match status" value="1"/>
</dbReference>
<evidence type="ECO:0000313" key="12">
    <source>
        <dbReference type="Proteomes" id="UP000198778"/>
    </source>
</evidence>
<dbReference type="SUPFAM" id="SSF52743">
    <property type="entry name" value="Subtilisin-like"/>
    <property type="match status" value="1"/>
</dbReference>
<dbReference type="Gene3D" id="1.10.101.10">
    <property type="entry name" value="PGBD-like superfamily/PGBD"/>
    <property type="match status" value="6"/>
</dbReference>
<feature type="domain" description="Peptidoglycan binding-like" evidence="10">
    <location>
        <begin position="844"/>
        <end position="900"/>
    </location>
</feature>
<keyword evidence="3 6" id="KW-0378">Hydrolase</keyword>
<feature type="domain" description="Peptidoglycan binding-like" evidence="10">
    <location>
        <begin position="1130"/>
        <end position="1185"/>
    </location>
</feature>
<evidence type="ECO:0000313" key="11">
    <source>
        <dbReference type="EMBL" id="SDO06452.1"/>
    </source>
</evidence>
<feature type="domain" description="Peptidoglycan binding-like" evidence="10">
    <location>
        <begin position="985"/>
        <end position="1042"/>
    </location>
</feature>
<dbReference type="InterPro" id="IPR036366">
    <property type="entry name" value="PGBDSf"/>
</dbReference>
<dbReference type="PANTHER" id="PTHR43806">
    <property type="entry name" value="PEPTIDASE S8"/>
    <property type="match status" value="1"/>
</dbReference>
<feature type="signal peptide" evidence="8">
    <location>
        <begin position="1"/>
        <end position="22"/>
    </location>
</feature>
<dbReference type="InterPro" id="IPR000209">
    <property type="entry name" value="Peptidase_S8/S53_dom"/>
</dbReference>
<dbReference type="PROSITE" id="PS00137">
    <property type="entry name" value="SUBTILASE_HIS"/>
    <property type="match status" value="1"/>
</dbReference>
<dbReference type="InterPro" id="IPR050131">
    <property type="entry name" value="Peptidase_S8_subtilisin-like"/>
</dbReference>
<comment type="similarity">
    <text evidence="1 6 7">Belongs to the peptidase S8 family.</text>
</comment>
<dbReference type="InterPro" id="IPR023827">
    <property type="entry name" value="Peptidase_S8_Asp-AS"/>
</dbReference>
<evidence type="ECO:0000256" key="6">
    <source>
        <dbReference type="PROSITE-ProRule" id="PRU01240"/>
    </source>
</evidence>
<dbReference type="Pfam" id="PF00082">
    <property type="entry name" value="Peptidase_S8"/>
    <property type="match status" value="1"/>
</dbReference>
<dbReference type="InterPro" id="IPR015500">
    <property type="entry name" value="Peptidase_S8_subtilisin-rel"/>
</dbReference>
<dbReference type="PANTHER" id="PTHR43806:SF65">
    <property type="entry name" value="SERINE PROTEASE APRX"/>
    <property type="match status" value="1"/>
</dbReference>
<dbReference type="InterPro" id="IPR036365">
    <property type="entry name" value="PGBD-like_sf"/>
</dbReference>
<name>A0A1H0GI13_9BACI</name>
<evidence type="ECO:0000256" key="8">
    <source>
        <dbReference type="SAM" id="SignalP"/>
    </source>
</evidence>
<dbReference type="AlphaFoldDB" id="A0A1H0GI13"/>
<dbReference type="RefSeq" id="WP_175444262.1">
    <property type="nucleotide sequence ID" value="NZ_FNIL01000006.1"/>
</dbReference>
<dbReference type="InterPro" id="IPR022398">
    <property type="entry name" value="Peptidase_S8_His-AS"/>
</dbReference>
<feature type="domain" description="Peptidoglycan binding-like" evidence="10">
    <location>
        <begin position="1058"/>
        <end position="1114"/>
    </location>
</feature>
<keyword evidence="4 6" id="KW-0720">Serine protease</keyword>
<dbReference type="Proteomes" id="UP000198778">
    <property type="component" value="Unassembled WGS sequence"/>
</dbReference>
<evidence type="ECO:0000256" key="3">
    <source>
        <dbReference type="ARBA" id="ARBA00022801"/>
    </source>
</evidence>
<sequence length="1187" mass="128690">MRHMSIVMYFLLFFLMSTHAGAAEGVVIEPDVPTETKEMIEIIIDLKEDPLSIKEKNAEEQNETFDAATAEKERQDTAELFIEFLESENIVYTQLNEFEEVFNGFSLFIQADQIEMLTSLDFINIIQRSHVYEAVDNKDADPEEQFKAVHNEISALSTLGLTGKGVKIGVIDTGIDFHHPDLKHAYKGGANFVEDGRTSPLEGRNGVTSTHGTNVSGVIAGKGRVNGIAPNAAIYSYRALDNTNKGTTTSILNSLEQAAKDNVDIVNMSIGNKNNNPDTSLTKAINNTVLNGIVVVAASGNNGSSKETVGEPGTAALAITVGASHLINGKEYTAPFSSRGPVKTSLDIKPDVLAPGVSIFSTASRSTTGTTSYTNAYGTYDGTSLAAPYVAGVAALMLEQNASYTPEEVKARIMNTASAVTNAGVNDAGAGRVNPQAALNTTASALIKDSHQYEEEGKQKKHDYWNGSLNINRLKVGGEFKEDRTIQLRNYSAEPVTYSIKSEPIGSSALKLQTPSSVTLKGKETKEIPISFLSSFMDKGGYYQGYIHFQSSGKPAIRIPYGGVIEIGEDPINSFSAGAAVINGTKNLPLNWSLRSGYNPSLALLEKDTKKVLGQIPLRQGATSLSWDMIYNTPGGNKKISDGDYLLRLTGSAGSSSAIKDIPLKIYSVKPQVKIDKQTVQRNQISGQIISYFSQQKEADTSLTGSFELKQDGNRYESGNLAINKEGKFTINNKLRDGASELIIKVEDRAGNTVSYTAGILKEVEAYSLGDNGAGVGDLQAMLKKLGFDPNKDEKLIFGAHTENQIIELQKYYGLEVSGKADESVLKFMTNIVNGDFSSPSSTPEVIGFKQKLSHLGFGTFPDNPSQVYGSVTAGVVKDYQRFYNLKDNGIGDPVTLEHMERQWTLSLKIGDNSEEVRELKQNLTRLGHGSFPDRPSSAYGSVTSSVVKEFQERAGLRVSGTANSITLKEIDHLLSQAWKSGDSDPEITRLKIELTRLGYGNFPTKPSGVYGSVTTAVVKDFQRDQQLMVTGNIDRTTEKKMSELSEILFSIGASGSQEIVKIKQQLTQLGFGSFPANPSTVYGSVTASVVKEFQEYHRLEKSGEVTNRVIQLLDRDTNTFYQAGSASVEIRDIKIQLTKLGYGNFPSSPSQVYGRVTAGVVAEFQASKGLTVNGIVDSITYEALFG</sequence>
<accession>A0A1H0GI13</accession>
<evidence type="ECO:0000256" key="7">
    <source>
        <dbReference type="RuleBase" id="RU003355"/>
    </source>
</evidence>
<dbReference type="Gene3D" id="3.40.50.200">
    <property type="entry name" value="Peptidase S8/S53 domain"/>
    <property type="match status" value="1"/>
</dbReference>
<keyword evidence="8" id="KW-0732">Signal</keyword>
<dbReference type="InterPro" id="IPR036852">
    <property type="entry name" value="Peptidase_S8/S53_dom_sf"/>
</dbReference>
<dbReference type="GO" id="GO:0006508">
    <property type="term" value="P:proteolysis"/>
    <property type="evidence" value="ECO:0007669"/>
    <property type="project" value="UniProtKB-KW"/>
</dbReference>
<dbReference type="InterPro" id="IPR002477">
    <property type="entry name" value="Peptidoglycan-bd-like"/>
</dbReference>
<feature type="domain" description="Peptidoglycan binding-like" evidence="10">
    <location>
        <begin position="772"/>
        <end position="829"/>
    </location>
</feature>
<dbReference type="SUPFAM" id="SSF47090">
    <property type="entry name" value="PGBD-like"/>
    <property type="match status" value="6"/>
</dbReference>
<feature type="domain" description="Peptidoglycan binding-like" evidence="10">
    <location>
        <begin position="914"/>
        <end position="969"/>
    </location>
</feature>
<evidence type="ECO:0000259" key="10">
    <source>
        <dbReference type="Pfam" id="PF01471"/>
    </source>
</evidence>
<evidence type="ECO:0000259" key="9">
    <source>
        <dbReference type="Pfam" id="PF00082"/>
    </source>
</evidence>
<dbReference type="CDD" id="cd07474">
    <property type="entry name" value="Peptidases_S8_subtilisin_Vpr-like"/>
    <property type="match status" value="1"/>
</dbReference>
<dbReference type="EMBL" id="FNIL01000006">
    <property type="protein sequence ID" value="SDO06452.1"/>
    <property type="molecule type" value="Genomic_DNA"/>
</dbReference>
<proteinExistence type="inferred from homology"/>
<dbReference type="Pfam" id="PF01471">
    <property type="entry name" value="PG_binding_1"/>
    <property type="match status" value="6"/>
</dbReference>
<dbReference type="STRING" id="745820.SAMN04488053_106115"/>
<dbReference type="PROSITE" id="PS51892">
    <property type="entry name" value="SUBTILASE"/>
    <property type="match status" value="1"/>
</dbReference>
<feature type="active site" description="Charge relay system" evidence="5 6">
    <location>
        <position position="211"/>
    </location>
</feature>
<dbReference type="GO" id="GO:0004252">
    <property type="term" value="F:serine-type endopeptidase activity"/>
    <property type="evidence" value="ECO:0007669"/>
    <property type="project" value="UniProtKB-UniRule"/>
</dbReference>
<feature type="chain" id="PRO_5011621312" evidence="8">
    <location>
        <begin position="23"/>
        <end position="1187"/>
    </location>
</feature>
<keyword evidence="12" id="KW-1185">Reference proteome</keyword>
<dbReference type="InterPro" id="IPR023828">
    <property type="entry name" value="Peptidase_S8_Ser-AS"/>
</dbReference>
<evidence type="ECO:0000256" key="2">
    <source>
        <dbReference type="ARBA" id="ARBA00022670"/>
    </source>
</evidence>
<protein>
    <submittedName>
        <fullName evidence="11">Putative peptidoglycan binding domain-containing protein</fullName>
    </submittedName>
</protein>
<dbReference type="PROSITE" id="PS00136">
    <property type="entry name" value="SUBTILASE_ASP"/>
    <property type="match status" value="1"/>
</dbReference>
<dbReference type="PRINTS" id="PR00723">
    <property type="entry name" value="SUBTILISIN"/>
</dbReference>
<feature type="active site" description="Charge relay system" evidence="5 6">
    <location>
        <position position="172"/>
    </location>
</feature>
<organism evidence="11 12">
    <name type="scientific">Alkalicoccus daliensis</name>
    <dbReference type="NCBI Taxonomy" id="745820"/>
    <lineage>
        <taxon>Bacteria</taxon>
        <taxon>Bacillati</taxon>
        <taxon>Bacillota</taxon>
        <taxon>Bacilli</taxon>
        <taxon>Bacillales</taxon>
        <taxon>Bacillaceae</taxon>
        <taxon>Alkalicoccus</taxon>
    </lineage>
</organism>